<comment type="caution">
    <text evidence="1">The sequence shown here is derived from an EMBL/GenBank/DDBJ whole genome shotgun (WGS) entry which is preliminary data.</text>
</comment>
<sequence length="223" mass="25079">MLPFIRQLLSQSSDAMRASTASKEEQERAAFLQDAQNKAVTLFGEIERDLIRPGITESELSNEIWALGKKRHDRTIEPDDILFIDLGPVFEAWEADFGRTFVLGDDPIKKHLRDSLEVVWSAVKARFDGTPDMTGEQLYVIACEEAKLGGWALGGVHAGHLVGDFPHERIPKDKVSHYITTGSKASMRSRDAKGHMRHWILEIHLVDRDRGIGAFYEQLLTVG</sequence>
<evidence type="ECO:0000313" key="2">
    <source>
        <dbReference type="Proteomes" id="UP001281147"/>
    </source>
</evidence>
<organism evidence="1 2">
    <name type="scientific">Vermiconidia calcicola</name>
    <dbReference type="NCBI Taxonomy" id="1690605"/>
    <lineage>
        <taxon>Eukaryota</taxon>
        <taxon>Fungi</taxon>
        <taxon>Dikarya</taxon>
        <taxon>Ascomycota</taxon>
        <taxon>Pezizomycotina</taxon>
        <taxon>Dothideomycetes</taxon>
        <taxon>Dothideomycetidae</taxon>
        <taxon>Mycosphaerellales</taxon>
        <taxon>Extremaceae</taxon>
        <taxon>Vermiconidia</taxon>
    </lineage>
</organism>
<dbReference type="EMBL" id="JAUTXU010000025">
    <property type="protein sequence ID" value="KAK3719615.1"/>
    <property type="molecule type" value="Genomic_DNA"/>
</dbReference>
<gene>
    <name evidence="1" type="ORF">LTR37_004152</name>
</gene>
<protein>
    <submittedName>
        <fullName evidence="1">Uncharacterized protein</fullName>
    </submittedName>
</protein>
<accession>A0ACC3NMW8</accession>
<evidence type="ECO:0000313" key="1">
    <source>
        <dbReference type="EMBL" id="KAK3719615.1"/>
    </source>
</evidence>
<proteinExistence type="predicted"/>
<reference evidence="1" key="1">
    <citation type="submission" date="2023-07" db="EMBL/GenBank/DDBJ databases">
        <title>Black Yeasts Isolated from many extreme environments.</title>
        <authorList>
            <person name="Coleine C."/>
            <person name="Stajich J.E."/>
            <person name="Selbmann L."/>
        </authorList>
    </citation>
    <scope>NUCLEOTIDE SEQUENCE</scope>
    <source>
        <strain evidence="1">CCFEE 5714</strain>
    </source>
</reference>
<name>A0ACC3NMW8_9PEZI</name>
<dbReference type="Proteomes" id="UP001281147">
    <property type="component" value="Unassembled WGS sequence"/>
</dbReference>
<keyword evidence="2" id="KW-1185">Reference proteome</keyword>